<name>A0A2W2BU18_9BACT</name>
<evidence type="ECO:0000313" key="4">
    <source>
        <dbReference type="Proteomes" id="UP000248745"/>
    </source>
</evidence>
<dbReference type="Pfam" id="PF06580">
    <property type="entry name" value="His_kinase"/>
    <property type="match status" value="1"/>
</dbReference>
<keyword evidence="4" id="KW-1185">Reference proteome</keyword>
<keyword evidence="1" id="KW-1133">Transmembrane helix</keyword>
<organism evidence="3 4">
    <name type="scientific">Taibaiella soli</name>
    <dbReference type="NCBI Taxonomy" id="1649169"/>
    <lineage>
        <taxon>Bacteria</taxon>
        <taxon>Pseudomonadati</taxon>
        <taxon>Bacteroidota</taxon>
        <taxon>Chitinophagia</taxon>
        <taxon>Chitinophagales</taxon>
        <taxon>Chitinophagaceae</taxon>
        <taxon>Taibaiella</taxon>
    </lineage>
</organism>
<reference evidence="3 4" key="1">
    <citation type="submission" date="2018-06" db="EMBL/GenBank/DDBJ databases">
        <title>Mucibacter soli gen. nov., sp. nov., a new member of the family Chitinophagaceae producing mucin.</title>
        <authorList>
            <person name="Kim M.-K."/>
            <person name="Park S."/>
            <person name="Kim T.-S."/>
            <person name="Joung Y."/>
            <person name="Han J.-H."/>
            <person name="Kim S.B."/>
        </authorList>
    </citation>
    <scope>NUCLEOTIDE SEQUENCE [LARGE SCALE GENOMIC DNA]</scope>
    <source>
        <strain evidence="3 4">R1-15</strain>
    </source>
</reference>
<protein>
    <submittedName>
        <fullName evidence="3">Sensor histidine kinase</fullName>
    </submittedName>
</protein>
<comment type="caution">
    <text evidence="3">The sequence shown here is derived from an EMBL/GenBank/DDBJ whole genome shotgun (WGS) entry which is preliminary data.</text>
</comment>
<keyword evidence="1" id="KW-0472">Membrane</keyword>
<evidence type="ECO:0000313" key="3">
    <source>
        <dbReference type="EMBL" id="PZF71313.1"/>
    </source>
</evidence>
<dbReference type="InterPro" id="IPR050640">
    <property type="entry name" value="Bact_2-comp_sensor_kinase"/>
</dbReference>
<dbReference type="Proteomes" id="UP000248745">
    <property type="component" value="Unassembled WGS sequence"/>
</dbReference>
<accession>A0A2W2BU18</accession>
<dbReference type="Gene3D" id="3.30.565.10">
    <property type="entry name" value="Histidine kinase-like ATPase, C-terminal domain"/>
    <property type="match status" value="1"/>
</dbReference>
<dbReference type="OrthoDB" id="9792992at2"/>
<dbReference type="GO" id="GO:0016020">
    <property type="term" value="C:membrane"/>
    <property type="evidence" value="ECO:0007669"/>
    <property type="project" value="InterPro"/>
</dbReference>
<feature type="transmembrane region" description="Helical" evidence="1">
    <location>
        <begin position="72"/>
        <end position="96"/>
    </location>
</feature>
<dbReference type="PANTHER" id="PTHR34220">
    <property type="entry name" value="SENSOR HISTIDINE KINASE YPDA"/>
    <property type="match status" value="1"/>
</dbReference>
<sequence length="340" mass="38656">MSVFDKNIRWVILIILIFAAGVIKVVLRHAVGVDLEEAIGDAGISVLLMSLGSWGLLMAINAYPTRVGTQGYAFFMAVALAGITCLFDIGILKWWLGDNPLYRDWLAHTTLMRFFICLVCFGWIASLSAMQKKMAKIEADYQQHSDAETLHREAELFKLRQQLQPHFLYNSLNSINALIMIQPDKAQEMIGKLSDFLRSSVRREANEKIPITEELEYIEAYLSIETIRFGDRLQVEIKKDYTDDASIPPFLLQPVLENAIKFGLYGKTGTVKILLYIGYEDSMLEIHIVNPFDEHMRPPSGTGFGLEGIRRRLYLLYARADLLETLQEDGLFTTILKIPQ</sequence>
<gene>
    <name evidence="3" type="ORF">DN068_18630</name>
</gene>
<keyword evidence="1" id="KW-0812">Transmembrane</keyword>
<dbReference type="GO" id="GO:0000155">
    <property type="term" value="F:phosphorelay sensor kinase activity"/>
    <property type="evidence" value="ECO:0007669"/>
    <property type="project" value="InterPro"/>
</dbReference>
<dbReference type="InterPro" id="IPR036890">
    <property type="entry name" value="HATPase_C_sf"/>
</dbReference>
<dbReference type="SUPFAM" id="SSF55874">
    <property type="entry name" value="ATPase domain of HSP90 chaperone/DNA topoisomerase II/histidine kinase"/>
    <property type="match status" value="1"/>
</dbReference>
<evidence type="ECO:0000256" key="1">
    <source>
        <dbReference type="SAM" id="Phobius"/>
    </source>
</evidence>
<keyword evidence="3" id="KW-0418">Kinase</keyword>
<evidence type="ECO:0000259" key="2">
    <source>
        <dbReference type="Pfam" id="PF06580"/>
    </source>
</evidence>
<keyword evidence="3" id="KW-0808">Transferase</keyword>
<feature type="transmembrane region" description="Helical" evidence="1">
    <location>
        <begin position="39"/>
        <end position="60"/>
    </location>
</feature>
<dbReference type="EMBL" id="QKTW01000025">
    <property type="protein sequence ID" value="PZF71313.1"/>
    <property type="molecule type" value="Genomic_DNA"/>
</dbReference>
<feature type="domain" description="Signal transduction histidine kinase internal region" evidence="2">
    <location>
        <begin position="154"/>
        <end position="233"/>
    </location>
</feature>
<feature type="transmembrane region" description="Helical" evidence="1">
    <location>
        <begin position="7"/>
        <end position="27"/>
    </location>
</feature>
<dbReference type="AlphaFoldDB" id="A0A2W2BU18"/>
<feature type="transmembrane region" description="Helical" evidence="1">
    <location>
        <begin position="111"/>
        <end position="130"/>
    </location>
</feature>
<dbReference type="RefSeq" id="WP_111000458.1">
    <property type="nucleotide sequence ID" value="NZ_QKTW01000025.1"/>
</dbReference>
<dbReference type="InterPro" id="IPR010559">
    <property type="entry name" value="Sig_transdc_His_kin_internal"/>
</dbReference>
<proteinExistence type="predicted"/>
<dbReference type="PANTHER" id="PTHR34220:SF7">
    <property type="entry name" value="SENSOR HISTIDINE KINASE YPDA"/>
    <property type="match status" value="1"/>
</dbReference>